<proteinExistence type="evidence at transcript level"/>
<dbReference type="EMBL" id="BT124298">
    <property type="protein sequence ID" value="ADE77560.1"/>
    <property type="molecule type" value="mRNA"/>
</dbReference>
<dbReference type="AlphaFoldDB" id="D5ADE1"/>
<organism evidence="2">
    <name type="scientific">Picea sitchensis</name>
    <name type="common">Sitka spruce</name>
    <name type="synonym">Pinus sitchensis</name>
    <dbReference type="NCBI Taxonomy" id="3332"/>
    <lineage>
        <taxon>Eukaryota</taxon>
        <taxon>Viridiplantae</taxon>
        <taxon>Streptophyta</taxon>
        <taxon>Embryophyta</taxon>
        <taxon>Tracheophyta</taxon>
        <taxon>Spermatophyta</taxon>
        <taxon>Pinopsida</taxon>
        <taxon>Pinidae</taxon>
        <taxon>Conifers I</taxon>
        <taxon>Pinales</taxon>
        <taxon>Pinaceae</taxon>
        <taxon>Picea</taxon>
    </lineage>
</organism>
<evidence type="ECO:0000313" key="2">
    <source>
        <dbReference type="EMBL" id="ADE77560.1"/>
    </source>
</evidence>
<evidence type="ECO:0000256" key="1">
    <source>
        <dbReference type="SAM" id="MobiDB-lite"/>
    </source>
</evidence>
<protein>
    <submittedName>
        <fullName evidence="2">Uncharacterized protein</fullName>
    </submittedName>
</protein>
<name>D5ADE1_PICSI</name>
<reference evidence="2" key="1">
    <citation type="submission" date="2010-04" db="EMBL/GenBank/DDBJ databases">
        <authorList>
            <person name="Reid K.E."/>
            <person name="Liao N."/>
            <person name="Chan S."/>
            <person name="Docking R."/>
            <person name="Taylor G."/>
            <person name="Moore R."/>
            <person name="Mayo M."/>
            <person name="Munro S."/>
            <person name="King J."/>
            <person name="Yanchuk A."/>
            <person name="Holt R."/>
            <person name="Jones S."/>
            <person name="Marra M."/>
            <person name="Ritland C.E."/>
            <person name="Ritland K."/>
            <person name="Bohlmann J."/>
        </authorList>
    </citation>
    <scope>NUCLEOTIDE SEQUENCE</scope>
    <source>
        <tissue evidence="2">Bud</tissue>
    </source>
</reference>
<sequence length="187" mass="21181">MTTEGHGILQSYAQEASEGEIVETLEGLPSPQGQIGCLNVGKRVDEKRMESASLQEAQSPPHLSTFGPYRPEKNRNIRERPRSQSLVKSKVSLGYVIQHAEGNIDGFNQDPYEDHISRCSKRKGISIAEKLEQENLRLESRSGGLLCWRMAKVNRKKGTRYRTRTRRSKLFLRLVPCAKCPCVKSIR</sequence>
<feature type="region of interest" description="Disordered" evidence="1">
    <location>
        <begin position="49"/>
        <end position="83"/>
    </location>
</feature>
<feature type="compositionally biased region" description="Polar residues" evidence="1">
    <location>
        <begin position="52"/>
        <end position="62"/>
    </location>
</feature>
<accession>D5ADE1</accession>
<feature type="compositionally biased region" description="Basic and acidic residues" evidence="1">
    <location>
        <begin position="70"/>
        <end position="82"/>
    </location>
</feature>